<comment type="caution">
    <text evidence="2">The sequence shown here is derived from an EMBL/GenBank/DDBJ whole genome shotgun (WGS) entry which is preliminary data.</text>
</comment>
<evidence type="ECO:0000313" key="2">
    <source>
        <dbReference type="EMBL" id="KAK3930672.1"/>
    </source>
</evidence>
<evidence type="ECO:0000256" key="1">
    <source>
        <dbReference type="SAM" id="MobiDB-lite"/>
    </source>
</evidence>
<protein>
    <submittedName>
        <fullName evidence="2">MLX-interacting protein</fullName>
    </submittedName>
</protein>
<dbReference type="EMBL" id="JAHWGI010001412">
    <property type="protein sequence ID" value="KAK3930672.1"/>
    <property type="molecule type" value="Genomic_DNA"/>
</dbReference>
<reference evidence="2" key="2">
    <citation type="journal article" date="2023" name="BMC Genomics">
        <title>Pest status, molecular evolution, and epigenetic factors derived from the genome assembly of Frankliniella fusca, a thysanopteran phytovirus vector.</title>
        <authorList>
            <person name="Catto M.A."/>
            <person name="Labadie P.E."/>
            <person name="Jacobson A.L."/>
            <person name="Kennedy G.G."/>
            <person name="Srinivasan R."/>
            <person name="Hunt B.G."/>
        </authorList>
    </citation>
    <scope>NUCLEOTIDE SEQUENCE</scope>
    <source>
        <strain evidence="2">PL_HMW_Pooled</strain>
    </source>
</reference>
<feature type="region of interest" description="Disordered" evidence="1">
    <location>
        <begin position="68"/>
        <end position="91"/>
    </location>
</feature>
<evidence type="ECO:0000313" key="3">
    <source>
        <dbReference type="Proteomes" id="UP001219518"/>
    </source>
</evidence>
<dbReference type="Proteomes" id="UP001219518">
    <property type="component" value="Unassembled WGS sequence"/>
</dbReference>
<dbReference type="AlphaFoldDB" id="A0AAE1HZB6"/>
<gene>
    <name evidence="2" type="ORF">KUF71_024028</name>
</gene>
<proteinExistence type="predicted"/>
<sequence>MMMYHKMSGSGMTTTVVKEKEAIHSGHFMVSHFEAEEQDDEDEVAVPVPEDLDVPSSRQAYSRSASIHLNFQPAPVHRRGPGDDSQGVGGENACTTLATLKKESGQTLSIETSLSKLFQCMSLAYR</sequence>
<keyword evidence="3" id="KW-1185">Reference proteome</keyword>
<name>A0AAE1HZB6_9NEOP</name>
<organism evidence="2 3">
    <name type="scientific">Frankliniella fusca</name>
    <dbReference type="NCBI Taxonomy" id="407009"/>
    <lineage>
        <taxon>Eukaryota</taxon>
        <taxon>Metazoa</taxon>
        <taxon>Ecdysozoa</taxon>
        <taxon>Arthropoda</taxon>
        <taxon>Hexapoda</taxon>
        <taxon>Insecta</taxon>
        <taxon>Pterygota</taxon>
        <taxon>Neoptera</taxon>
        <taxon>Paraneoptera</taxon>
        <taxon>Thysanoptera</taxon>
        <taxon>Terebrantia</taxon>
        <taxon>Thripoidea</taxon>
        <taxon>Thripidae</taxon>
        <taxon>Frankliniella</taxon>
    </lineage>
</organism>
<reference evidence="2" key="1">
    <citation type="submission" date="2021-07" db="EMBL/GenBank/DDBJ databases">
        <authorList>
            <person name="Catto M.A."/>
            <person name="Jacobson A."/>
            <person name="Kennedy G."/>
            <person name="Labadie P."/>
            <person name="Hunt B.G."/>
            <person name="Srinivasan R."/>
        </authorList>
    </citation>
    <scope>NUCLEOTIDE SEQUENCE</scope>
    <source>
        <strain evidence="2">PL_HMW_Pooled</strain>
        <tissue evidence="2">Head</tissue>
    </source>
</reference>
<accession>A0AAE1HZB6</accession>